<reference evidence="2 3" key="1">
    <citation type="journal article" date="2017" name="Int. J. Syst. Evol. Microbiol.">
        <title>Ramlibacter alkalitolerans sp. nov., alkali-tolerant bacterium isolated from soil of ginseng.</title>
        <authorList>
            <person name="Lee D.H."/>
            <person name="Cha C.J."/>
        </authorList>
    </citation>
    <scope>NUCLEOTIDE SEQUENCE [LARGE SCALE GENOMIC DNA]</scope>
    <source>
        <strain evidence="2 3">KACC 19305</strain>
    </source>
</reference>
<feature type="signal peptide" evidence="1">
    <location>
        <begin position="1"/>
        <end position="22"/>
    </location>
</feature>
<sequence length="140" mass="15300">MKKTILSAIAVGAFAIGGIAQADVIDSVGNTISRIFGVPYDARPSAPVPIVNGIYTDAYGRRYQLDAAGRQIPIDQFGSYRDQWGRTVYLGANNQPAYIEQNGQLFPYVAGTYALGPSDDRDADGVANMYDRFPNDPRYR</sequence>
<feature type="chain" id="PRO_5047014499" evidence="1">
    <location>
        <begin position="23"/>
        <end position="140"/>
    </location>
</feature>
<evidence type="ECO:0000313" key="2">
    <source>
        <dbReference type="EMBL" id="MBL0424057.1"/>
    </source>
</evidence>
<dbReference type="RefSeq" id="WP_201687311.1">
    <property type="nucleotide sequence ID" value="NZ_JAEQND010000002.1"/>
</dbReference>
<dbReference type="Proteomes" id="UP000622707">
    <property type="component" value="Unassembled WGS sequence"/>
</dbReference>
<protein>
    <submittedName>
        <fullName evidence="2">Uncharacterized protein</fullName>
    </submittedName>
</protein>
<proteinExistence type="predicted"/>
<evidence type="ECO:0000313" key="3">
    <source>
        <dbReference type="Proteomes" id="UP000622707"/>
    </source>
</evidence>
<accession>A0ABS1JIN1</accession>
<evidence type="ECO:0000256" key="1">
    <source>
        <dbReference type="SAM" id="SignalP"/>
    </source>
</evidence>
<organism evidence="2 3">
    <name type="scientific">Ramlibacter alkalitolerans</name>
    <dbReference type="NCBI Taxonomy" id="2039631"/>
    <lineage>
        <taxon>Bacteria</taxon>
        <taxon>Pseudomonadati</taxon>
        <taxon>Pseudomonadota</taxon>
        <taxon>Betaproteobacteria</taxon>
        <taxon>Burkholderiales</taxon>
        <taxon>Comamonadaceae</taxon>
        <taxon>Ramlibacter</taxon>
    </lineage>
</organism>
<gene>
    <name evidence="2" type="ORF">JI746_02970</name>
</gene>
<dbReference type="EMBL" id="JAEQND010000002">
    <property type="protein sequence ID" value="MBL0424057.1"/>
    <property type="molecule type" value="Genomic_DNA"/>
</dbReference>
<keyword evidence="1" id="KW-0732">Signal</keyword>
<keyword evidence="3" id="KW-1185">Reference proteome</keyword>
<name>A0ABS1JIN1_9BURK</name>
<comment type="caution">
    <text evidence="2">The sequence shown here is derived from an EMBL/GenBank/DDBJ whole genome shotgun (WGS) entry which is preliminary data.</text>
</comment>